<reference evidence="4" key="1">
    <citation type="submission" date="2025-08" db="UniProtKB">
        <authorList>
            <consortium name="RefSeq"/>
        </authorList>
    </citation>
    <scope>IDENTIFICATION</scope>
    <source>
        <tissue evidence="4">Fruit stalk</tissue>
    </source>
</reference>
<dbReference type="AlphaFoldDB" id="A0A6P5WUX7"/>
<dbReference type="GeneID" id="111277462"/>
<name>A0A6P5WUX7_DURZI</name>
<keyword evidence="2" id="KW-1133">Transmembrane helix</keyword>
<dbReference type="InterPro" id="IPR004158">
    <property type="entry name" value="DUF247_pln"/>
</dbReference>
<keyword evidence="2" id="KW-0812">Transmembrane</keyword>
<dbReference type="PANTHER" id="PTHR31170">
    <property type="entry name" value="BNAC04G53230D PROTEIN"/>
    <property type="match status" value="1"/>
</dbReference>
<evidence type="ECO:0000313" key="3">
    <source>
        <dbReference type="Proteomes" id="UP000515121"/>
    </source>
</evidence>
<protein>
    <submittedName>
        <fullName evidence="4">UPF0481 protein At3g47200-like</fullName>
    </submittedName>
</protein>
<dbReference type="PANTHER" id="PTHR31170:SF9">
    <property type="entry name" value="PROTEIN, PUTATIVE (DUF247)-RELATED"/>
    <property type="match status" value="1"/>
</dbReference>
<keyword evidence="2" id="KW-0472">Membrane</keyword>
<keyword evidence="3" id="KW-1185">Reference proteome</keyword>
<evidence type="ECO:0000313" key="4">
    <source>
        <dbReference type="RefSeq" id="XP_022719638.1"/>
    </source>
</evidence>
<evidence type="ECO:0000256" key="2">
    <source>
        <dbReference type="SAM" id="Phobius"/>
    </source>
</evidence>
<dbReference type="KEGG" id="dzi:111277462"/>
<evidence type="ECO:0000256" key="1">
    <source>
        <dbReference type="SAM" id="MobiDB-lite"/>
    </source>
</evidence>
<organism evidence="3 4">
    <name type="scientific">Durio zibethinus</name>
    <name type="common">Durian</name>
    <dbReference type="NCBI Taxonomy" id="66656"/>
    <lineage>
        <taxon>Eukaryota</taxon>
        <taxon>Viridiplantae</taxon>
        <taxon>Streptophyta</taxon>
        <taxon>Embryophyta</taxon>
        <taxon>Tracheophyta</taxon>
        <taxon>Spermatophyta</taxon>
        <taxon>Magnoliopsida</taxon>
        <taxon>eudicotyledons</taxon>
        <taxon>Gunneridae</taxon>
        <taxon>Pentapetalae</taxon>
        <taxon>rosids</taxon>
        <taxon>malvids</taxon>
        <taxon>Malvales</taxon>
        <taxon>Malvaceae</taxon>
        <taxon>Helicteroideae</taxon>
        <taxon>Durio</taxon>
    </lineage>
</organism>
<dbReference type="RefSeq" id="XP_022719638.1">
    <property type="nucleotide sequence ID" value="XM_022863903.1"/>
</dbReference>
<feature type="region of interest" description="Disordered" evidence="1">
    <location>
        <begin position="1"/>
        <end position="31"/>
    </location>
</feature>
<dbReference type="Pfam" id="PF03140">
    <property type="entry name" value="DUF247"/>
    <property type="match status" value="1"/>
</dbReference>
<proteinExistence type="predicted"/>
<accession>A0A6P5WUX7</accession>
<sequence length="457" mass="52505">MPPRWDPLRAINAPSFGKKKDPANDDSEDDDDLELGSVEGFIYEVPKNIRQGNEKAYTPQLISIGPLHYRKKILAKMAKYKLSYQKKFCERTSTKTLEDFWRFVEHKEKAILNCYEASSIIDDDIVVMIFYDALFIVELLLRNYEKENAQELGIKDFLLKGTWSAGLRRDLLLLENQIPFFVLEELYKLYCNFPREDKFDSCAAPASAFPFLYHACLYFDIPWDKRFEDAEILHFTGLLRCHLVKNCASNSDPSMAQKRKTESVYSATMLHDAGVELKPVDDQSASWLDIKFEGKELKIPKLNVHSNTEAYIRNVMALEMCHYPGETYVCAYIELMNYLIRSDKDVDLLMEKGVLSKDGKNEGIIVSRINPSKALASMIKKLMQGVGEPAACYRETGSRLNKYYKNARKHVIATFCKENLAILKRVYFTNLWRGTGTVAAFMVVVLTLIQTVLAFLK</sequence>
<gene>
    <name evidence="4" type="primary">LOC111277462</name>
</gene>
<feature type="transmembrane region" description="Helical" evidence="2">
    <location>
        <begin position="431"/>
        <end position="456"/>
    </location>
</feature>
<dbReference type="OrthoDB" id="591587at2759"/>
<dbReference type="Proteomes" id="UP000515121">
    <property type="component" value="Unplaced"/>
</dbReference>